<dbReference type="Proteomes" id="UP000887013">
    <property type="component" value="Unassembled WGS sequence"/>
</dbReference>
<dbReference type="OrthoDB" id="10587013at2759"/>
<reference evidence="1" key="1">
    <citation type="submission" date="2020-08" db="EMBL/GenBank/DDBJ databases">
        <title>Multicomponent nature underlies the extraordinary mechanical properties of spider dragline silk.</title>
        <authorList>
            <person name="Kono N."/>
            <person name="Nakamura H."/>
            <person name="Mori M."/>
            <person name="Yoshida Y."/>
            <person name="Ohtoshi R."/>
            <person name="Malay A.D."/>
            <person name="Moran D.A.P."/>
            <person name="Tomita M."/>
            <person name="Numata K."/>
            <person name="Arakawa K."/>
        </authorList>
    </citation>
    <scope>NUCLEOTIDE SEQUENCE</scope>
</reference>
<accession>A0A8X6Q2B0</accession>
<sequence>MNRFTKAKLFDFHLVYGQTEIDTWLQNCVGKDFPRGAYQTTKYSHMCLRTCLNMNPHITDAEYREVTINSNFCIEREFVECCGSKSRFWIMGTYSCNRIISNNYSALPYLTSFSSSKSSTTAAGR</sequence>
<organism evidence="1 2">
    <name type="scientific">Nephila pilipes</name>
    <name type="common">Giant wood spider</name>
    <name type="synonym">Nephila maculata</name>
    <dbReference type="NCBI Taxonomy" id="299642"/>
    <lineage>
        <taxon>Eukaryota</taxon>
        <taxon>Metazoa</taxon>
        <taxon>Ecdysozoa</taxon>
        <taxon>Arthropoda</taxon>
        <taxon>Chelicerata</taxon>
        <taxon>Arachnida</taxon>
        <taxon>Araneae</taxon>
        <taxon>Araneomorphae</taxon>
        <taxon>Entelegynae</taxon>
        <taxon>Araneoidea</taxon>
        <taxon>Nephilidae</taxon>
        <taxon>Nephila</taxon>
    </lineage>
</organism>
<comment type="caution">
    <text evidence="1">The sequence shown here is derived from an EMBL/GenBank/DDBJ whole genome shotgun (WGS) entry which is preliminary data.</text>
</comment>
<evidence type="ECO:0000313" key="2">
    <source>
        <dbReference type="Proteomes" id="UP000887013"/>
    </source>
</evidence>
<dbReference type="EMBL" id="BMAW01075364">
    <property type="protein sequence ID" value="GFT96356.1"/>
    <property type="molecule type" value="Genomic_DNA"/>
</dbReference>
<protein>
    <submittedName>
        <fullName evidence="1">Uncharacterized protein</fullName>
    </submittedName>
</protein>
<keyword evidence="2" id="KW-1185">Reference proteome</keyword>
<proteinExistence type="predicted"/>
<dbReference type="AlphaFoldDB" id="A0A8X6Q2B0"/>
<gene>
    <name evidence="1" type="ORF">NPIL_268161</name>
</gene>
<name>A0A8X6Q2B0_NEPPI</name>
<evidence type="ECO:0000313" key="1">
    <source>
        <dbReference type="EMBL" id="GFT96356.1"/>
    </source>
</evidence>